<dbReference type="PANTHER" id="PTHR11799:SF12">
    <property type="entry name" value="PARAOXONASE-RELATED"/>
    <property type="match status" value="1"/>
</dbReference>
<proteinExistence type="predicted"/>
<evidence type="ECO:0000313" key="2">
    <source>
        <dbReference type="Proteomes" id="UP000235672"/>
    </source>
</evidence>
<reference evidence="1 2" key="1">
    <citation type="submission" date="2016-05" db="EMBL/GenBank/DDBJ databases">
        <title>A degradative enzymes factory behind the ericoid mycorrhizal symbiosis.</title>
        <authorList>
            <consortium name="DOE Joint Genome Institute"/>
            <person name="Martino E."/>
            <person name="Morin E."/>
            <person name="Grelet G."/>
            <person name="Kuo A."/>
            <person name="Kohler A."/>
            <person name="Daghino S."/>
            <person name="Barry K."/>
            <person name="Choi C."/>
            <person name="Cichocki N."/>
            <person name="Clum A."/>
            <person name="Copeland A."/>
            <person name="Hainaut M."/>
            <person name="Haridas S."/>
            <person name="Labutti K."/>
            <person name="Lindquist E."/>
            <person name="Lipzen A."/>
            <person name="Khouja H.-R."/>
            <person name="Murat C."/>
            <person name="Ohm R."/>
            <person name="Olson A."/>
            <person name="Spatafora J."/>
            <person name="Veneault-Fourrey C."/>
            <person name="Henrissat B."/>
            <person name="Grigoriev I."/>
            <person name="Martin F."/>
            <person name="Perotto S."/>
        </authorList>
    </citation>
    <scope>NUCLEOTIDE SEQUENCE [LARGE SCALE GENOMIC DNA]</scope>
    <source>
        <strain evidence="1 2">UAMH 7357</strain>
    </source>
</reference>
<dbReference type="InterPro" id="IPR051288">
    <property type="entry name" value="Serum_paraoxonase/arylesterase"/>
</dbReference>
<accession>A0A2J6QPN9</accession>
<dbReference type="SUPFAM" id="SSF63829">
    <property type="entry name" value="Calcium-dependent phosphotriesterase"/>
    <property type="match status" value="1"/>
</dbReference>
<sequence>MVNLVSKVTAVGAVFIAVVYQFVFKSLIFDTLGYGRQVLTIKDFQDIRCERVTEPGLEGCEDMWLHQPTGLLYMACSDSQSRTQWLPAVGHLNASARGLTDRIAVLDTRSSGRLASRIKWLSVEDFSGIKGDKTLNLHGFDVRVDDDTGALHILLINHRPPIDPENGEPLDATVFGANSTIEHFRTEVGCDTMRHVKTYADPLIQTPNRVAWVTDHSFVFTNYHSVKVGFRRELDPFIGGGSVGYCNQTTCSIALSGLKLPNGLVVGQDGLIYVPSSIDGSVKIFSLSENHILVEANEIKVPFPIDNLSVDKKGDIYVAAFPKVYKWVESSKNPFDVHPPTTVFRIRKSSNGHNAEYVVEKVLEDDGSVLPGTTTAVHDAETGRIYLGGVMSAYIAICEPALPDEPYVLGSV</sequence>
<evidence type="ECO:0000313" key="1">
    <source>
        <dbReference type="EMBL" id="PMD28212.1"/>
    </source>
</evidence>
<protein>
    <submittedName>
        <fullName evidence="1">Calcium-dependent phosphotriesterase</fullName>
    </submittedName>
</protein>
<dbReference type="AlphaFoldDB" id="A0A2J6QPN9"/>
<dbReference type="Proteomes" id="UP000235672">
    <property type="component" value="Unassembled WGS sequence"/>
</dbReference>
<dbReference type="InterPro" id="IPR011042">
    <property type="entry name" value="6-blade_b-propeller_TolB-like"/>
</dbReference>
<organism evidence="1 2">
    <name type="scientific">Hyaloscypha hepaticicola</name>
    <dbReference type="NCBI Taxonomy" id="2082293"/>
    <lineage>
        <taxon>Eukaryota</taxon>
        <taxon>Fungi</taxon>
        <taxon>Dikarya</taxon>
        <taxon>Ascomycota</taxon>
        <taxon>Pezizomycotina</taxon>
        <taxon>Leotiomycetes</taxon>
        <taxon>Helotiales</taxon>
        <taxon>Hyaloscyphaceae</taxon>
        <taxon>Hyaloscypha</taxon>
    </lineage>
</organism>
<dbReference type="Gene3D" id="2.120.10.30">
    <property type="entry name" value="TolB, C-terminal domain"/>
    <property type="match status" value="1"/>
</dbReference>
<dbReference type="PANTHER" id="PTHR11799">
    <property type="entry name" value="PARAOXONASE"/>
    <property type="match status" value="1"/>
</dbReference>
<dbReference type="EMBL" id="KZ613464">
    <property type="protein sequence ID" value="PMD28212.1"/>
    <property type="molecule type" value="Genomic_DNA"/>
</dbReference>
<dbReference type="OrthoDB" id="5307922at2759"/>
<name>A0A2J6QPN9_9HELO</name>
<keyword evidence="2" id="KW-1185">Reference proteome</keyword>
<gene>
    <name evidence="1" type="ORF">NA56DRAFT_742375</name>
</gene>